<dbReference type="PIRSF" id="PIRSF006305">
    <property type="entry name" value="Maf"/>
    <property type="match status" value="1"/>
</dbReference>
<evidence type="ECO:0000256" key="1">
    <source>
        <dbReference type="ARBA" id="ARBA00001968"/>
    </source>
</evidence>
<comment type="caution">
    <text evidence="4">Lacks conserved residue(s) required for the propagation of feature annotation.</text>
</comment>
<dbReference type="EMBL" id="CP015017">
    <property type="protein sequence ID" value="APC00810.1"/>
    <property type="molecule type" value="Genomic_DNA"/>
</dbReference>
<dbReference type="GO" id="GO:0005737">
    <property type="term" value="C:cytoplasm"/>
    <property type="evidence" value="ECO:0007669"/>
    <property type="project" value="UniProtKB-SubCell"/>
</dbReference>
<accession>A0AAC9IUH9</accession>
<comment type="function">
    <text evidence="4">Nucleoside triphosphate pyrophosphatase that hydrolyzes dTTP and UTP. May have a dual role in cell division arrest and in preventing the incorporation of modified nucleotides into cellular nucleic acids.</text>
</comment>
<comment type="catalytic activity">
    <reaction evidence="4">
        <text>dTTP + H2O = dTMP + diphosphate + H(+)</text>
        <dbReference type="Rhea" id="RHEA:28534"/>
        <dbReference type="ChEBI" id="CHEBI:15377"/>
        <dbReference type="ChEBI" id="CHEBI:15378"/>
        <dbReference type="ChEBI" id="CHEBI:33019"/>
        <dbReference type="ChEBI" id="CHEBI:37568"/>
        <dbReference type="ChEBI" id="CHEBI:63528"/>
        <dbReference type="EC" id="3.6.1.9"/>
    </reaction>
</comment>
<feature type="site" description="Important for substrate specificity" evidence="4">
    <location>
        <position position="171"/>
    </location>
</feature>
<reference evidence="5" key="1">
    <citation type="journal article" date="2017" name="Appl. Environ. Microbiol.">
        <title>Microdiversification of a pelagic Polynucleobacter species is mainly driven by acquisition of genomic islands from a partially interspecific gene pool.</title>
        <authorList>
            <person name="Hoetzinger M."/>
            <person name="Hahn M.W."/>
            <person name="Jezberova J."/>
            <person name="Schmidt J."/>
            <person name="Koll U."/>
        </authorList>
    </citation>
    <scope>NUCLEOTIDE SEQUENCE</scope>
    <source>
        <strain evidence="5">MWH-RechtKol4</strain>
    </source>
</reference>
<comment type="cofactor">
    <cofactor evidence="1 4">
        <name>a divalent metal cation</name>
        <dbReference type="ChEBI" id="CHEBI:60240"/>
    </cofactor>
</comment>
<sequence length="208" mass="22732">MSNTYIYLASQSPRRQELLKQIGVRFEMLLPQPGEDTETIEIPHPNEKARNYVERVTFAKSVVALKRWKESGLPWAPILCADTTVSLPGTHDGEILGKPADALDAARILQMLSGNTHEVLTALALTIDPNEIPVCLLQVSQVQFADLSQEQIEAYIASGEPFGKAGAYGIQGRAGAFISSIQGSYSGIMGLPLYETAQLLDRAHLNRI</sequence>
<dbReference type="CDD" id="cd00555">
    <property type="entry name" value="Maf"/>
    <property type="match status" value="1"/>
</dbReference>
<evidence type="ECO:0000256" key="2">
    <source>
        <dbReference type="ARBA" id="ARBA00022801"/>
    </source>
</evidence>
<feature type="site" description="Important for substrate specificity" evidence="4">
    <location>
        <position position="14"/>
    </location>
</feature>
<dbReference type="InterPro" id="IPR003697">
    <property type="entry name" value="Maf-like"/>
</dbReference>
<dbReference type="InterPro" id="IPR029001">
    <property type="entry name" value="ITPase-like_fam"/>
</dbReference>
<dbReference type="HAMAP" id="MF_00528">
    <property type="entry name" value="Maf"/>
    <property type="match status" value="1"/>
</dbReference>
<keyword evidence="3 4" id="KW-0546">Nucleotide metabolism</keyword>
<dbReference type="SUPFAM" id="SSF52972">
    <property type="entry name" value="ITPase-like"/>
    <property type="match status" value="1"/>
</dbReference>
<dbReference type="PANTHER" id="PTHR43213">
    <property type="entry name" value="BIFUNCTIONAL DTTP/UTP PYROPHOSPHATASE/METHYLTRANSFERASE PROTEIN-RELATED"/>
    <property type="match status" value="1"/>
</dbReference>
<keyword evidence="2 4" id="KW-0378">Hydrolase</keyword>
<dbReference type="GO" id="GO:0047429">
    <property type="term" value="F:nucleoside triphosphate diphosphatase activity"/>
    <property type="evidence" value="ECO:0007669"/>
    <property type="project" value="UniProtKB-EC"/>
</dbReference>
<proteinExistence type="inferred from homology"/>
<feature type="active site" description="Proton acceptor" evidence="4">
    <location>
        <position position="82"/>
    </location>
</feature>
<comment type="catalytic activity">
    <reaction evidence="4">
        <text>UTP + H2O = UMP + diphosphate + H(+)</text>
        <dbReference type="Rhea" id="RHEA:29395"/>
        <dbReference type="ChEBI" id="CHEBI:15377"/>
        <dbReference type="ChEBI" id="CHEBI:15378"/>
        <dbReference type="ChEBI" id="CHEBI:33019"/>
        <dbReference type="ChEBI" id="CHEBI:46398"/>
        <dbReference type="ChEBI" id="CHEBI:57865"/>
        <dbReference type="EC" id="3.6.1.9"/>
    </reaction>
</comment>
<feature type="site" description="Important for substrate specificity" evidence="4">
    <location>
        <position position="83"/>
    </location>
</feature>
<gene>
    <name evidence="5" type="ORF">AOC25_03775</name>
</gene>
<dbReference type="GO" id="GO:0009117">
    <property type="term" value="P:nucleotide metabolic process"/>
    <property type="evidence" value="ECO:0007669"/>
    <property type="project" value="UniProtKB-KW"/>
</dbReference>
<evidence type="ECO:0000313" key="5">
    <source>
        <dbReference type="EMBL" id="APC00810.1"/>
    </source>
</evidence>
<name>A0AAC9IUH9_9BURK</name>
<dbReference type="Proteomes" id="UP000182060">
    <property type="component" value="Chromosome"/>
</dbReference>
<dbReference type="NCBIfam" id="TIGR00172">
    <property type="entry name" value="maf"/>
    <property type="match status" value="1"/>
</dbReference>
<comment type="subcellular location">
    <subcellularLocation>
        <location evidence="4">Cytoplasm</location>
    </subcellularLocation>
</comment>
<dbReference type="AlphaFoldDB" id="A0AAC9IUH9"/>
<dbReference type="Gene3D" id="3.90.950.10">
    <property type="match status" value="1"/>
</dbReference>
<evidence type="ECO:0000313" key="6">
    <source>
        <dbReference type="Proteomes" id="UP000182060"/>
    </source>
</evidence>
<dbReference type="RefSeq" id="WP_071538969.1">
    <property type="nucleotide sequence ID" value="NZ_CP015016.1"/>
</dbReference>
<protein>
    <recommendedName>
        <fullName evidence="4">dTTP/UTP pyrophosphatase</fullName>
        <shortName evidence="4">dTTPase/UTPase</shortName>
        <ecNumber evidence="4">3.6.1.9</ecNumber>
    </recommendedName>
    <alternativeName>
        <fullName evidence="4">Nucleoside triphosphate pyrophosphatase</fullName>
    </alternativeName>
    <alternativeName>
        <fullName evidence="4">Nucleotide pyrophosphatase</fullName>
        <shortName evidence="4">Nucleotide PPase</shortName>
    </alternativeName>
</protein>
<evidence type="ECO:0000256" key="4">
    <source>
        <dbReference type="HAMAP-Rule" id="MF_00528"/>
    </source>
</evidence>
<keyword evidence="4" id="KW-0963">Cytoplasm</keyword>
<dbReference type="Pfam" id="PF02545">
    <property type="entry name" value="Maf"/>
    <property type="match status" value="1"/>
</dbReference>
<dbReference type="PANTHER" id="PTHR43213:SF5">
    <property type="entry name" value="BIFUNCTIONAL DTTP_UTP PYROPHOSPHATASE_METHYLTRANSFERASE PROTEIN-RELATED"/>
    <property type="match status" value="1"/>
</dbReference>
<evidence type="ECO:0000256" key="3">
    <source>
        <dbReference type="ARBA" id="ARBA00023080"/>
    </source>
</evidence>
<organism evidence="5 6">
    <name type="scientific">Polynucleobacter asymbioticus</name>
    <dbReference type="NCBI Taxonomy" id="576611"/>
    <lineage>
        <taxon>Bacteria</taxon>
        <taxon>Pseudomonadati</taxon>
        <taxon>Pseudomonadota</taxon>
        <taxon>Betaproteobacteria</taxon>
        <taxon>Burkholderiales</taxon>
        <taxon>Burkholderiaceae</taxon>
        <taxon>Polynucleobacter</taxon>
    </lineage>
</organism>
<comment type="similarity">
    <text evidence="4">Belongs to the Maf family. YhdE subfamily.</text>
</comment>
<dbReference type="EC" id="3.6.1.9" evidence="4"/>